<dbReference type="GO" id="GO:0005975">
    <property type="term" value="P:carbohydrate metabolic process"/>
    <property type="evidence" value="ECO:0007669"/>
    <property type="project" value="InterPro"/>
</dbReference>
<evidence type="ECO:0000313" key="3">
    <source>
        <dbReference type="Proteomes" id="UP000646827"/>
    </source>
</evidence>
<dbReference type="Gene3D" id="2.60.40.1760">
    <property type="entry name" value="glycosyl hydrolase (family 31)"/>
    <property type="match status" value="1"/>
</dbReference>
<dbReference type="SUPFAM" id="SSF74650">
    <property type="entry name" value="Galactose mutarotase-like"/>
    <property type="match status" value="1"/>
</dbReference>
<keyword evidence="3" id="KW-1185">Reference proteome</keyword>
<dbReference type="AlphaFoldDB" id="A0A8H7VJ23"/>
<name>A0A8H7VJ23_9FUNG</name>
<gene>
    <name evidence="2" type="ORF">INT45_001448</name>
</gene>
<proteinExistence type="predicted"/>
<dbReference type="GO" id="GO:0003824">
    <property type="term" value="F:catalytic activity"/>
    <property type="evidence" value="ECO:0007669"/>
    <property type="project" value="InterPro"/>
</dbReference>
<dbReference type="InterPro" id="IPR011013">
    <property type="entry name" value="Gal_mutarotase_sf_dom"/>
</dbReference>
<dbReference type="EMBL" id="JAEPRB010000413">
    <property type="protein sequence ID" value="KAG2216384.1"/>
    <property type="molecule type" value="Genomic_DNA"/>
</dbReference>
<organism evidence="2 3">
    <name type="scientific">Circinella minor</name>
    <dbReference type="NCBI Taxonomy" id="1195481"/>
    <lineage>
        <taxon>Eukaryota</taxon>
        <taxon>Fungi</taxon>
        <taxon>Fungi incertae sedis</taxon>
        <taxon>Mucoromycota</taxon>
        <taxon>Mucoromycotina</taxon>
        <taxon>Mucoromycetes</taxon>
        <taxon>Mucorales</taxon>
        <taxon>Lichtheimiaceae</taxon>
        <taxon>Circinella</taxon>
    </lineage>
</organism>
<accession>A0A8H7VJ23</accession>
<dbReference type="InterPro" id="IPR025887">
    <property type="entry name" value="Glyco_hydro_31_N_dom"/>
</dbReference>
<dbReference type="OrthoDB" id="5839090at2759"/>
<sequence length="175" mass="20443">MRQKLPEGYEFDSSISHPVTFRNPDDEELGQIEVETPLRLIVIELPCLCLVWYDKNTEPHKPFAEDLVRRAYAYQPFPSSNNNNNNNDNEIWHYRKRYPEDAYFGLGERTGSMNLAGRRFRLERLDSMGYDAETQDPLYNFVTLSTTTKRAYGIYYQNFSTTTVDFGQELDAVSL</sequence>
<dbReference type="Proteomes" id="UP000646827">
    <property type="component" value="Unassembled WGS sequence"/>
</dbReference>
<dbReference type="Pfam" id="PF13802">
    <property type="entry name" value="Gal_mutarotas_2"/>
    <property type="match status" value="1"/>
</dbReference>
<dbReference type="CDD" id="cd14752">
    <property type="entry name" value="GH31_N"/>
    <property type="match status" value="1"/>
</dbReference>
<comment type="caution">
    <text evidence="2">The sequence shown here is derived from an EMBL/GenBank/DDBJ whole genome shotgun (WGS) entry which is preliminary data.</text>
</comment>
<protein>
    <recommendedName>
        <fullName evidence="1">Glycoside hydrolase family 31 N-terminal domain-containing protein</fullName>
    </recommendedName>
</protein>
<reference evidence="2 3" key="1">
    <citation type="submission" date="2020-12" db="EMBL/GenBank/DDBJ databases">
        <title>Metabolic potential, ecology and presence of endohyphal bacteria is reflected in genomic diversity of Mucoromycotina.</title>
        <authorList>
            <person name="Muszewska A."/>
            <person name="Okrasinska A."/>
            <person name="Steczkiewicz K."/>
            <person name="Drgas O."/>
            <person name="Orlowska M."/>
            <person name="Perlinska-Lenart U."/>
            <person name="Aleksandrzak-Piekarczyk T."/>
            <person name="Szatraj K."/>
            <person name="Zielenkiewicz U."/>
            <person name="Pilsyk S."/>
            <person name="Malc E."/>
            <person name="Mieczkowski P."/>
            <person name="Kruszewska J.S."/>
            <person name="Biernat P."/>
            <person name="Pawlowska J."/>
        </authorList>
    </citation>
    <scope>NUCLEOTIDE SEQUENCE [LARGE SCALE GENOMIC DNA]</scope>
    <source>
        <strain evidence="2 3">CBS 142.35</strain>
    </source>
</reference>
<dbReference type="GO" id="GO:0030246">
    <property type="term" value="F:carbohydrate binding"/>
    <property type="evidence" value="ECO:0007669"/>
    <property type="project" value="InterPro"/>
</dbReference>
<feature type="domain" description="Glycoside hydrolase family 31 N-terminal" evidence="1">
    <location>
        <begin position="43"/>
        <end position="165"/>
    </location>
</feature>
<evidence type="ECO:0000259" key="1">
    <source>
        <dbReference type="Pfam" id="PF13802"/>
    </source>
</evidence>
<evidence type="ECO:0000313" key="2">
    <source>
        <dbReference type="EMBL" id="KAG2216384.1"/>
    </source>
</evidence>